<dbReference type="Proteomes" id="UP000267049">
    <property type="component" value="Unassembled WGS sequence"/>
</dbReference>
<dbReference type="OrthoDB" id="5298127at2"/>
<evidence type="ECO:0000313" key="3">
    <source>
        <dbReference type="Proteomes" id="UP000267049"/>
    </source>
</evidence>
<dbReference type="NCBIfam" id="TIGR02523">
    <property type="entry name" value="type_IV_pilV"/>
    <property type="match status" value="1"/>
</dbReference>
<dbReference type="InterPro" id="IPR012902">
    <property type="entry name" value="N_methyl_site"/>
</dbReference>
<name>A0A3M8T5R1_9GAMM</name>
<dbReference type="Pfam" id="PF07963">
    <property type="entry name" value="N_methyl"/>
    <property type="match status" value="1"/>
</dbReference>
<dbReference type="AlphaFoldDB" id="A0A3M8T5R1"/>
<keyword evidence="1" id="KW-0812">Transmembrane</keyword>
<reference evidence="2 3" key="1">
    <citation type="submission" date="2018-11" db="EMBL/GenBank/DDBJ databases">
        <title>Lysobacter cryohumiis sp. nov., isolated from soil in the Tianshan Mountains, Xinjiang, China.</title>
        <authorList>
            <person name="Luo Y."/>
            <person name="Sheng H."/>
        </authorList>
    </citation>
    <scope>NUCLEOTIDE SEQUENCE [LARGE SCALE GENOMIC DNA]</scope>
    <source>
        <strain evidence="2 3">ZS60</strain>
    </source>
</reference>
<keyword evidence="1" id="KW-0472">Membrane</keyword>
<accession>A0A3M8T5R1</accession>
<feature type="transmembrane region" description="Helical" evidence="1">
    <location>
        <begin position="20"/>
        <end position="39"/>
    </location>
</feature>
<keyword evidence="1" id="KW-1133">Transmembrane helix</keyword>
<keyword evidence="3" id="KW-1185">Reference proteome</keyword>
<protein>
    <submittedName>
        <fullName evidence="2">Type IV pilus modification protein PilV</fullName>
    </submittedName>
</protein>
<comment type="caution">
    <text evidence="2">The sequence shown here is derived from an EMBL/GenBank/DDBJ whole genome shotgun (WGS) entry which is preliminary data.</text>
</comment>
<dbReference type="InterPro" id="IPR013362">
    <property type="entry name" value="Pilus_4_PilV"/>
</dbReference>
<sequence>MPFRRNPYRSPAKSRGASLIEVLIAVLIMAIGLLGIAALQATTLKNSQSALQRSQAVVQTYAILDSMRANATVARAGGYNMGKVCATPAAAASLASQDINAWFLSMKGALGDFASTCGQVNCAANVCTVTVFWDDSRGSGDSATLQAHSIATTTQI</sequence>
<evidence type="ECO:0000313" key="2">
    <source>
        <dbReference type="EMBL" id="RNF86540.1"/>
    </source>
</evidence>
<dbReference type="EMBL" id="RIBS01000001">
    <property type="protein sequence ID" value="RNF86540.1"/>
    <property type="molecule type" value="Genomic_DNA"/>
</dbReference>
<organism evidence="2 3">
    <name type="scientific">Montanilutibacter psychrotolerans</name>
    <dbReference type="NCBI Taxonomy" id="1327343"/>
    <lineage>
        <taxon>Bacteria</taxon>
        <taxon>Pseudomonadati</taxon>
        <taxon>Pseudomonadota</taxon>
        <taxon>Gammaproteobacteria</taxon>
        <taxon>Lysobacterales</taxon>
        <taxon>Lysobacteraceae</taxon>
        <taxon>Montanilutibacter</taxon>
    </lineage>
</organism>
<gene>
    <name evidence="2" type="primary">pilV</name>
    <name evidence="2" type="ORF">EER27_01695</name>
</gene>
<proteinExistence type="predicted"/>
<evidence type="ECO:0000256" key="1">
    <source>
        <dbReference type="SAM" id="Phobius"/>
    </source>
</evidence>